<proteinExistence type="predicted"/>
<feature type="region of interest" description="Disordered" evidence="1">
    <location>
        <begin position="1"/>
        <end position="52"/>
    </location>
</feature>
<dbReference type="Proteomes" id="UP001234989">
    <property type="component" value="Chromosome 10"/>
</dbReference>
<dbReference type="InterPro" id="IPR052573">
    <property type="entry name" value="DnaJ_C_subfamily_28"/>
</dbReference>
<dbReference type="EMBL" id="CP133621">
    <property type="protein sequence ID" value="WMV52091.1"/>
    <property type="molecule type" value="Genomic_DNA"/>
</dbReference>
<evidence type="ECO:0000259" key="2">
    <source>
        <dbReference type="Pfam" id="PF09350"/>
    </source>
</evidence>
<dbReference type="AlphaFoldDB" id="A0AAF0UW02"/>
<evidence type="ECO:0000313" key="3">
    <source>
        <dbReference type="EMBL" id="WMV52091.1"/>
    </source>
</evidence>
<accession>A0AAF0UW02</accession>
<reference evidence="3" key="1">
    <citation type="submission" date="2023-08" db="EMBL/GenBank/DDBJ databases">
        <title>A de novo genome assembly of Solanum verrucosum Schlechtendal, a Mexican diploid species geographically isolated from the other diploid A-genome species in potato relatives.</title>
        <authorList>
            <person name="Hosaka K."/>
        </authorList>
    </citation>
    <scope>NUCLEOTIDE SEQUENCE</scope>
    <source>
        <tissue evidence="3">Young leaves</tissue>
    </source>
</reference>
<evidence type="ECO:0000313" key="4">
    <source>
        <dbReference type="Proteomes" id="UP001234989"/>
    </source>
</evidence>
<gene>
    <name evidence="3" type="ORF">MTR67_045476</name>
</gene>
<keyword evidence="4" id="KW-1185">Reference proteome</keyword>
<dbReference type="PANTHER" id="PTHR39158:SF1">
    <property type="entry name" value="DNAJ HOMOLOG SUBFAMILY C MEMBER 28"/>
    <property type="match status" value="1"/>
</dbReference>
<protein>
    <recommendedName>
        <fullName evidence="2">DnaJ homologue subfamily C member 28 conserved domain-containing protein</fullName>
    </recommendedName>
</protein>
<sequence>MATRLRSIGALSSSATHKSPAGIETGSHGVFKPRLSSSSSSPESEFPKTNNKKMTDRLSGVIDVVNDRKLPPELRGQRDAVSDVYCLDYVLGSIDSIFRAVLNSQCIWNIFVPNSAQLDENVMPMKISVSFDRLSETDIINVVEQRIWHSMEEGQFENLPGKGKPLDLNTNPHADPAEDTLYRILSRNKCAPEWVELNKEIRNRVVEWRSALERAWTHRGSVDDSEWIEASESLKLQIRDINNKVFRYNLIVPFGRQMIGLKWEKEMDRLKEESTGS</sequence>
<feature type="domain" description="DnaJ homologue subfamily C member 28 conserved" evidence="2">
    <location>
        <begin position="142"/>
        <end position="204"/>
    </location>
</feature>
<dbReference type="Pfam" id="PF09350">
    <property type="entry name" value="DJC28_CD"/>
    <property type="match status" value="1"/>
</dbReference>
<name>A0AAF0UW02_SOLVR</name>
<dbReference type="PANTHER" id="PTHR39158">
    <property type="entry name" value="OS08G0560600 PROTEIN"/>
    <property type="match status" value="1"/>
</dbReference>
<dbReference type="InterPro" id="IPR018961">
    <property type="entry name" value="DnaJ_homolog_subfam-C_membr-28"/>
</dbReference>
<organism evidence="3 4">
    <name type="scientific">Solanum verrucosum</name>
    <dbReference type="NCBI Taxonomy" id="315347"/>
    <lineage>
        <taxon>Eukaryota</taxon>
        <taxon>Viridiplantae</taxon>
        <taxon>Streptophyta</taxon>
        <taxon>Embryophyta</taxon>
        <taxon>Tracheophyta</taxon>
        <taxon>Spermatophyta</taxon>
        <taxon>Magnoliopsida</taxon>
        <taxon>eudicotyledons</taxon>
        <taxon>Gunneridae</taxon>
        <taxon>Pentapetalae</taxon>
        <taxon>asterids</taxon>
        <taxon>lamiids</taxon>
        <taxon>Solanales</taxon>
        <taxon>Solanaceae</taxon>
        <taxon>Solanoideae</taxon>
        <taxon>Solaneae</taxon>
        <taxon>Solanum</taxon>
    </lineage>
</organism>
<evidence type="ECO:0000256" key="1">
    <source>
        <dbReference type="SAM" id="MobiDB-lite"/>
    </source>
</evidence>